<name>A0ABW3K5H2_9BACT</name>
<evidence type="ECO:0000256" key="2">
    <source>
        <dbReference type="ARBA" id="ARBA00021572"/>
    </source>
</evidence>
<protein>
    <recommendedName>
        <fullName evidence="2">Bleomycin resistance protein</fullName>
    </recommendedName>
</protein>
<comment type="caution">
    <text evidence="5">The sequence shown here is derived from an EMBL/GenBank/DDBJ whole genome shotgun (WGS) entry which is preliminary data.</text>
</comment>
<dbReference type="RefSeq" id="WP_377581436.1">
    <property type="nucleotide sequence ID" value="NZ_JBHTKA010000007.1"/>
</dbReference>
<dbReference type="SUPFAM" id="SSF54593">
    <property type="entry name" value="Glyoxalase/Bleomycin resistance protein/Dihydroxybiphenyl dioxygenase"/>
    <property type="match status" value="1"/>
</dbReference>
<dbReference type="InterPro" id="IPR029068">
    <property type="entry name" value="Glyas_Bleomycin-R_OHBP_Dase"/>
</dbReference>
<evidence type="ECO:0000313" key="6">
    <source>
        <dbReference type="Proteomes" id="UP001597112"/>
    </source>
</evidence>
<comment type="similarity">
    <text evidence="1">Belongs to the bleomycin resistance protein family.</text>
</comment>
<dbReference type="Proteomes" id="UP001597112">
    <property type="component" value="Unassembled WGS sequence"/>
</dbReference>
<dbReference type="InterPro" id="IPR000335">
    <property type="entry name" value="Bleomycin-R"/>
</dbReference>
<dbReference type="PROSITE" id="PS51819">
    <property type="entry name" value="VOC"/>
    <property type="match status" value="1"/>
</dbReference>
<evidence type="ECO:0000256" key="3">
    <source>
        <dbReference type="ARBA" id="ARBA00023251"/>
    </source>
</evidence>
<reference evidence="6" key="1">
    <citation type="journal article" date="2019" name="Int. J. Syst. Evol. Microbiol.">
        <title>The Global Catalogue of Microorganisms (GCM) 10K type strain sequencing project: providing services to taxonomists for standard genome sequencing and annotation.</title>
        <authorList>
            <consortium name="The Broad Institute Genomics Platform"/>
            <consortium name="The Broad Institute Genome Sequencing Center for Infectious Disease"/>
            <person name="Wu L."/>
            <person name="Ma J."/>
        </authorList>
    </citation>
    <scope>NUCLEOTIDE SEQUENCE [LARGE SCALE GENOMIC DNA]</scope>
    <source>
        <strain evidence="6">CCUG 58938</strain>
    </source>
</reference>
<sequence length="124" mass="14273">MDFRIENIAPILCVQDITRSVKFYKDILGFDNADWGDDTFTCITRDNTGIYLCKGSQGMPGTWIWIGFDGDIQELHQQFVEKDVTIKLPPTNFSWAYEMQIVDPDGHILRFGTDPNADEPFFDK</sequence>
<gene>
    <name evidence="5" type="ORF">ACFQ21_19455</name>
</gene>
<dbReference type="EMBL" id="JBHTKA010000007">
    <property type="protein sequence ID" value="MFD1001515.1"/>
    <property type="molecule type" value="Genomic_DNA"/>
</dbReference>
<dbReference type="Pfam" id="PF19581">
    <property type="entry name" value="Glyoxalase_7"/>
    <property type="match status" value="1"/>
</dbReference>
<proteinExistence type="inferred from homology"/>
<dbReference type="Gene3D" id="3.10.180.10">
    <property type="entry name" value="2,3-Dihydroxybiphenyl 1,2-Dioxygenase, domain 1"/>
    <property type="match status" value="1"/>
</dbReference>
<feature type="domain" description="VOC" evidence="4">
    <location>
        <begin position="4"/>
        <end position="114"/>
    </location>
</feature>
<organism evidence="5 6">
    <name type="scientific">Ohtaekwangia kribbensis</name>
    <dbReference type="NCBI Taxonomy" id="688913"/>
    <lineage>
        <taxon>Bacteria</taxon>
        <taxon>Pseudomonadati</taxon>
        <taxon>Bacteroidota</taxon>
        <taxon>Cytophagia</taxon>
        <taxon>Cytophagales</taxon>
        <taxon>Fulvivirgaceae</taxon>
        <taxon>Ohtaekwangia</taxon>
    </lineage>
</organism>
<keyword evidence="6" id="KW-1185">Reference proteome</keyword>
<evidence type="ECO:0000313" key="5">
    <source>
        <dbReference type="EMBL" id="MFD1001515.1"/>
    </source>
</evidence>
<evidence type="ECO:0000259" key="4">
    <source>
        <dbReference type="PROSITE" id="PS51819"/>
    </source>
</evidence>
<evidence type="ECO:0000256" key="1">
    <source>
        <dbReference type="ARBA" id="ARBA00011051"/>
    </source>
</evidence>
<dbReference type="InterPro" id="IPR037523">
    <property type="entry name" value="VOC_core"/>
</dbReference>
<keyword evidence="3" id="KW-0046">Antibiotic resistance</keyword>
<accession>A0ABW3K5H2</accession>